<name>A0ABV8UR72_9BACL</name>
<dbReference type="EMBL" id="JBHSEF010000009">
    <property type="protein sequence ID" value="MFC4353796.1"/>
    <property type="molecule type" value="Genomic_DNA"/>
</dbReference>
<dbReference type="HAMAP" id="MF_02100">
    <property type="entry name" value="Methyltr_YrrT"/>
    <property type="match status" value="1"/>
</dbReference>
<evidence type="ECO:0000256" key="3">
    <source>
        <dbReference type="ARBA" id="ARBA00022691"/>
    </source>
</evidence>
<feature type="binding site" evidence="4">
    <location>
        <position position="96"/>
    </location>
    <ligand>
        <name>S-adenosyl-L-methionine</name>
        <dbReference type="ChEBI" id="CHEBI:59789"/>
    </ligand>
</feature>
<dbReference type="Proteomes" id="UP001595733">
    <property type="component" value="Unassembled WGS sequence"/>
</dbReference>
<dbReference type="EC" id="2.1.1.-" evidence="4"/>
<evidence type="ECO:0000313" key="5">
    <source>
        <dbReference type="EMBL" id="MFC4353796.1"/>
    </source>
</evidence>
<keyword evidence="1 4" id="KW-0489">Methyltransferase</keyword>
<dbReference type="Gene3D" id="3.40.50.150">
    <property type="entry name" value="Vaccinia Virus protein VP39"/>
    <property type="match status" value="1"/>
</dbReference>
<evidence type="ECO:0000313" key="6">
    <source>
        <dbReference type="Proteomes" id="UP001595733"/>
    </source>
</evidence>
<comment type="similarity">
    <text evidence="4">Belongs to the methyltransferase superfamily. YrrT family.</text>
</comment>
<dbReference type="InterPro" id="IPR029063">
    <property type="entry name" value="SAM-dependent_MTases_sf"/>
</dbReference>
<proteinExistence type="inferred from homology"/>
<dbReference type="GO" id="GO:0008168">
    <property type="term" value="F:methyltransferase activity"/>
    <property type="evidence" value="ECO:0007669"/>
    <property type="project" value="UniProtKB-KW"/>
</dbReference>
<evidence type="ECO:0000256" key="1">
    <source>
        <dbReference type="ARBA" id="ARBA00022603"/>
    </source>
</evidence>
<reference evidence="6" key="1">
    <citation type="journal article" date="2019" name="Int. J. Syst. Evol. Microbiol.">
        <title>The Global Catalogue of Microorganisms (GCM) 10K type strain sequencing project: providing services to taxonomists for standard genome sequencing and annotation.</title>
        <authorList>
            <consortium name="The Broad Institute Genomics Platform"/>
            <consortium name="The Broad Institute Genome Sequencing Center for Infectious Disease"/>
            <person name="Wu L."/>
            <person name="Ma J."/>
        </authorList>
    </citation>
    <scope>NUCLEOTIDE SEQUENCE [LARGE SCALE GENOMIC DNA]</scope>
    <source>
        <strain evidence="6">CCUG 50353</strain>
    </source>
</reference>
<comment type="function">
    <text evidence="4">Could be a S-adenosyl-L-methionine-dependent methyltransferase.</text>
</comment>
<sequence>MGKEFLHIFDEWAEQYDASVSGQDPQYADVFERYEEILDAVAARVQGTVIEFGPGTGNLTKRVLEKGVEVVPVEPHDKMRELFQERFTDLQVQEGDLLEFAVPEQPIHGFISSYVFHHLTDEEKGIALKKYASILPVNGKVVFADTVFITEEAKQNQIDKEKERGFAAVAEDLEREYYTTIPVLENLFQEAGFTVTFTQMNDYVWLMDATLGGDSK</sequence>
<keyword evidence="6" id="KW-1185">Reference proteome</keyword>
<accession>A0ABV8UR72</accession>
<comment type="caution">
    <text evidence="5">The sequence shown here is derived from an EMBL/GenBank/DDBJ whole genome shotgun (WGS) entry which is preliminary data.</text>
</comment>
<organism evidence="5 6">
    <name type="scientific">Chryseomicrobium palamuruense</name>
    <dbReference type="NCBI Taxonomy" id="682973"/>
    <lineage>
        <taxon>Bacteria</taxon>
        <taxon>Bacillati</taxon>
        <taxon>Bacillota</taxon>
        <taxon>Bacilli</taxon>
        <taxon>Bacillales</taxon>
        <taxon>Caryophanaceae</taxon>
        <taxon>Chryseomicrobium</taxon>
    </lineage>
</organism>
<dbReference type="RefSeq" id="WP_378139550.1">
    <property type="nucleotide sequence ID" value="NZ_JBHSEF010000009.1"/>
</dbReference>
<dbReference type="SUPFAM" id="SSF53335">
    <property type="entry name" value="S-adenosyl-L-methionine-dependent methyltransferases"/>
    <property type="match status" value="1"/>
</dbReference>
<evidence type="ECO:0000256" key="2">
    <source>
        <dbReference type="ARBA" id="ARBA00022679"/>
    </source>
</evidence>
<gene>
    <name evidence="5" type="ORF">ACFO0S_01785</name>
</gene>
<keyword evidence="2 4" id="KW-0808">Transferase</keyword>
<dbReference type="CDD" id="cd02440">
    <property type="entry name" value="AdoMet_MTases"/>
    <property type="match status" value="1"/>
</dbReference>
<evidence type="ECO:0000256" key="4">
    <source>
        <dbReference type="HAMAP-Rule" id="MF_02100"/>
    </source>
</evidence>
<feature type="binding site" evidence="4">
    <location>
        <position position="53"/>
    </location>
    <ligand>
        <name>S-adenosyl-L-methionine</name>
        <dbReference type="ChEBI" id="CHEBI:59789"/>
    </ligand>
</feature>
<keyword evidence="3 4" id="KW-0949">S-adenosyl-L-methionine</keyword>
<dbReference type="GO" id="GO:0032259">
    <property type="term" value="P:methylation"/>
    <property type="evidence" value="ECO:0007669"/>
    <property type="project" value="UniProtKB-KW"/>
</dbReference>
<dbReference type="Pfam" id="PF13489">
    <property type="entry name" value="Methyltransf_23"/>
    <property type="match status" value="1"/>
</dbReference>
<dbReference type="PANTHER" id="PTHR43861">
    <property type="entry name" value="TRANS-ACONITATE 2-METHYLTRANSFERASE-RELATED"/>
    <property type="match status" value="1"/>
</dbReference>
<dbReference type="InterPro" id="IPR023553">
    <property type="entry name" value="Uncharacterised_MeTfrase_YrrT"/>
</dbReference>
<feature type="binding site" evidence="4">
    <location>
        <position position="74"/>
    </location>
    <ligand>
        <name>S-adenosyl-L-methionine</name>
        <dbReference type="ChEBI" id="CHEBI:59789"/>
    </ligand>
</feature>
<protein>
    <recommendedName>
        <fullName evidence="4">Uncharacterized methyltransferase ACFO0S_01785</fullName>
        <ecNumber evidence="4">2.1.1.-</ecNumber>
    </recommendedName>
</protein>